<organism evidence="2 3">
    <name type="scientific">Epidermidibacterium keratini</name>
    <dbReference type="NCBI Taxonomy" id="1891644"/>
    <lineage>
        <taxon>Bacteria</taxon>
        <taxon>Bacillati</taxon>
        <taxon>Actinomycetota</taxon>
        <taxon>Actinomycetes</taxon>
        <taxon>Sporichthyales</taxon>
        <taxon>Sporichthyaceae</taxon>
        <taxon>Epidermidibacterium</taxon>
    </lineage>
</organism>
<dbReference type="EMBL" id="CP047156">
    <property type="protein sequence ID" value="QHB99501.1"/>
    <property type="molecule type" value="Genomic_DNA"/>
</dbReference>
<dbReference type="KEGG" id="eke:EK0264_03840"/>
<feature type="transmembrane region" description="Helical" evidence="1">
    <location>
        <begin position="94"/>
        <end position="117"/>
    </location>
</feature>
<evidence type="ECO:0000313" key="3">
    <source>
        <dbReference type="Proteomes" id="UP000463857"/>
    </source>
</evidence>
<gene>
    <name evidence="2" type="ORF">EK0264_03840</name>
</gene>
<dbReference type="InParanoid" id="A0A7L4YK91"/>
<name>A0A7L4YK91_9ACTN</name>
<keyword evidence="1" id="KW-0812">Transmembrane</keyword>
<feature type="transmembrane region" description="Helical" evidence="1">
    <location>
        <begin position="12"/>
        <end position="30"/>
    </location>
</feature>
<proteinExistence type="predicted"/>
<protein>
    <submittedName>
        <fullName evidence="2">Uncharacterized protein</fullName>
    </submittedName>
</protein>
<dbReference type="RefSeq" id="WP_159543135.1">
    <property type="nucleotide sequence ID" value="NZ_CP047156.1"/>
</dbReference>
<keyword evidence="3" id="KW-1185">Reference proteome</keyword>
<accession>A0A7L4YK91</accession>
<reference evidence="2 3" key="1">
    <citation type="journal article" date="2018" name="Int. J. Syst. Evol. Microbiol.">
        <title>Epidermidibacterium keratini gen. nov., sp. nov., a member of the family Sporichthyaceae, isolated from keratin epidermis.</title>
        <authorList>
            <person name="Lee D.G."/>
            <person name="Trujillo M.E."/>
            <person name="Kang S."/>
            <person name="Nam J.J."/>
            <person name="Kim Y.J."/>
        </authorList>
    </citation>
    <scope>NUCLEOTIDE SEQUENCE [LARGE SCALE GENOMIC DNA]</scope>
    <source>
        <strain evidence="2 3">EPI-7</strain>
    </source>
</reference>
<keyword evidence="1" id="KW-0472">Membrane</keyword>
<feature type="transmembrane region" description="Helical" evidence="1">
    <location>
        <begin position="60"/>
        <end position="82"/>
    </location>
</feature>
<keyword evidence="1" id="KW-1133">Transmembrane helix</keyword>
<dbReference type="AlphaFoldDB" id="A0A7L4YK91"/>
<dbReference type="Proteomes" id="UP000463857">
    <property type="component" value="Chromosome"/>
</dbReference>
<sequence>MQESGRPAPSKALTAVLFVTSSVCLLPLFLPFGSYGGEGYIAAETIVRLAVGDLTFDSEAVTYALGVVPVAVCGIFLAVHAIRRIATGSPRVVLRWIGLVVSLLVAAWTALLFILFVNLGGLAQVPLSLWVMTIGVVAASTVSLGALVTKT</sequence>
<evidence type="ECO:0000313" key="2">
    <source>
        <dbReference type="EMBL" id="QHB99501.1"/>
    </source>
</evidence>
<feature type="transmembrane region" description="Helical" evidence="1">
    <location>
        <begin position="129"/>
        <end position="148"/>
    </location>
</feature>
<evidence type="ECO:0000256" key="1">
    <source>
        <dbReference type="SAM" id="Phobius"/>
    </source>
</evidence>